<dbReference type="GeneID" id="70241895"/>
<organism evidence="1 2">
    <name type="scientific">Talaromyces proteolyticus</name>
    <dbReference type="NCBI Taxonomy" id="1131652"/>
    <lineage>
        <taxon>Eukaryota</taxon>
        <taxon>Fungi</taxon>
        <taxon>Dikarya</taxon>
        <taxon>Ascomycota</taxon>
        <taxon>Pezizomycotina</taxon>
        <taxon>Eurotiomycetes</taxon>
        <taxon>Eurotiomycetidae</taxon>
        <taxon>Eurotiales</taxon>
        <taxon>Trichocomaceae</taxon>
        <taxon>Talaromyces</taxon>
        <taxon>Talaromyces sect. Bacilispori</taxon>
    </lineage>
</organism>
<dbReference type="SUPFAM" id="SSF50494">
    <property type="entry name" value="Trypsin-like serine proteases"/>
    <property type="match status" value="1"/>
</dbReference>
<evidence type="ECO:0000313" key="2">
    <source>
        <dbReference type="Proteomes" id="UP001201262"/>
    </source>
</evidence>
<dbReference type="Gene3D" id="2.40.10.10">
    <property type="entry name" value="Trypsin-like serine proteases"/>
    <property type="match status" value="1"/>
</dbReference>
<proteinExistence type="predicted"/>
<dbReference type="EMBL" id="JAJTJA010000009">
    <property type="protein sequence ID" value="KAH8693561.1"/>
    <property type="molecule type" value="Genomic_DNA"/>
</dbReference>
<evidence type="ECO:0000313" key="1">
    <source>
        <dbReference type="EMBL" id="KAH8693561.1"/>
    </source>
</evidence>
<feature type="non-terminal residue" evidence="1">
    <location>
        <position position="1"/>
    </location>
</feature>
<comment type="caution">
    <text evidence="1">The sequence shown here is derived from an EMBL/GenBank/DDBJ whole genome shotgun (WGS) entry which is preliminary data.</text>
</comment>
<name>A0AAD4KKY6_9EURO</name>
<keyword evidence="2" id="KW-1185">Reference proteome</keyword>
<dbReference type="Proteomes" id="UP001201262">
    <property type="component" value="Unassembled WGS sequence"/>
</dbReference>
<gene>
    <name evidence="1" type="ORF">BGW36DRAFT_300247</name>
</gene>
<sequence length="260" mass="28668">TESYIRRSRNSRSQQDIYCTHPSQSSHLQTVAKNRKALVRLAGELVALNYSNPELQLPAEQQNIEKEKSRIQRITTQGINRNSLLGSVYASSGYQFTAGSQRLDWALVEIHNAVPLTRANKVENRSTETQHMKFRRILHAGKPPSNGFVYKQGSTTGLTSGVINPVLSYIASYDANGNRKMTAELCVIPDRGFERFAGPGDSGSLVLECRTANVVGMVFGGHLDCEPAYFSSISAMAKDIRKVTGLDMQIPGGSLIKRLH</sequence>
<dbReference type="InterPro" id="IPR009003">
    <property type="entry name" value="Peptidase_S1_PA"/>
</dbReference>
<evidence type="ECO:0008006" key="3">
    <source>
        <dbReference type="Google" id="ProtNLM"/>
    </source>
</evidence>
<dbReference type="RefSeq" id="XP_046069231.1">
    <property type="nucleotide sequence ID" value="XM_046211608.1"/>
</dbReference>
<dbReference type="InterPro" id="IPR043504">
    <property type="entry name" value="Peptidase_S1_PA_chymotrypsin"/>
</dbReference>
<dbReference type="AlphaFoldDB" id="A0AAD4KKY6"/>
<reference evidence="1" key="1">
    <citation type="submission" date="2021-12" db="EMBL/GenBank/DDBJ databases">
        <title>Convergent genome expansion in fungi linked to evolution of root-endophyte symbiosis.</title>
        <authorList>
            <consortium name="DOE Joint Genome Institute"/>
            <person name="Ke Y.-H."/>
            <person name="Bonito G."/>
            <person name="Liao H.-L."/>
            <person name="Looney B."/>
            <person name="Rojas-Flechas A."/>
            <person name="Nash J."/>
            <person name="Hameed K."/>
            <person name="Schadt C."/>
            <person name="Martin F."/>
            <person name="Crous P.W."/>
            <person name="Miettinen O."/>
            <person name="Magnuson J.K."/>
            <person name="Labbe J."/>
            <person name="Jacobson D."/>
            <person name="Doktycz M.J."/>
            <person name="Veneault-Fourrey C."/>
            <person name="Kuo A."/>
            <person name="Mondo S."/>
            <person name="Calhoun S."/>
            <person name="Riley R."/>
            <person name="Ohm R."/>
            <person name="LaButti K."/>
            <person name="Andreopoulos B."/>
            <person name="Pangilinan J."/>
            <person name="Nolan M."/>
            <person name="Tritt A."/>
            <person name="Clum A."/>
            <person name="Lipzen A."/>
            <person name="Daum C."/>
            <person name="Barry K."/>
            <person name="Grigoriev I.V."/>
            <person name="Vilgalys R."/>
        </authorList>
    </citation>
    <scope>NUCLEOTIDE SEQUENCE</scope>
    <source>
        <strain evidence="1">PMI_201</strain>
    </source>
</reference>
<accession>A0AAD4KKY6</accession>
<protein>
    <recommendedName>
        <fullName evidence="3">Peptidase S1 domain-containing protein</fullName>
    </recommendedName>
</protein>